<dbReference type="AlphaFoldDB" id="A0A9P6XZ36"/>
<protein>
    <submittedName>
        <fullName evidence="1">Uncharacterized protein</fullName>
    </submittedName>
</protein>
<organism evidence="1 2">
    <name type="scientific">Rhizopus delemar</name>
    <dbReference type="NCBI Taxonomy" id="936053"/>
    <lineage>
        <taxon>Eukaryota</taxon>
        <taxon>Fungi</taxon>
        <taxon>Fungi incertae sedis</taxon>
        <taxon>Mucoromycota</taxon>
        <taxon>Mucoromycotina</taxon>
        <taxon>Mucoromycetes</taxon>
        <taxon>Mucorales</taxon>
        <taxon>Mucorineae</taxon>
        <taxon>Rhizopodaceae</taxon>
        <taxon>Rhizopus</taxon>
    </lineage>
</organism>
<name>A0A9P6XZ36_9FUNG</name>
<gene>
    <name evidence="1" type="ORF">G6F50_015399</name>
</gene>
<keyword evidence="2" id="KW-1185">Reference proteome</keyword>
<comment type="caution">
    <text evidence="1">The sequence shown here is derived from an EMBL/GenBank/DDBJ whole genome shotgun (WGS) entry which is preliminary data.</text>
</comment>
<sequence length="87" mass="9479">MHESEHLGGGVYCEGTACGLVVELMKRPSVAHRRSKVARMFREGHGRAAIAQALGVPPGAHWLTKTPWWWAFWSRGATALQLPSASA</sequence>
<dbReference type="Proteomes" id="UP000740926">
    <property type="component" value="Unassembled WGS sequence"/>
</dbReference>
<dbReference type="EMBL" id="JAANIU010008447">
    <property type="protein sequence ID" value="KAG1535065.1"/>
    <property type="molecule type" value="Genomic_DNA"/>
</dbReference>
<proteinExistence type="predicted"/>
<evidence type="ECO:0000313" key="1">
    <source>
        <dbReference type="EMBL" id="KAG1535065.1"/>
    </source>
</evidence>
<evidence type="ECO:0000313" key="2">
    <source>
        <dbReference type="Proteomes" id="UP000740926"/>
    </source>
</evidence>
<reference evidence="1 2" key="1">
    <citation type="journal article" date="2020" name="Microb. Genom.">
        <title>Genetic diversity of clinical and environmental Mucorales isolates obtained from an investigation of mucormycosis cases among solid organ transplant recipients.</title>
        <authorList>
            <person name="Nguyen M.H."/>
            <person name="Kaul D."/>
            <person name="Muto C."/>
            <person name="Cheng S.J."/>
            <person name="Richter R.A."/>
            <person name="Bruno V.M."/>
            <person name="Liu G."/>
            <person name="Beyhan S."/>
            <person name="Sundermann A.J."/>
            <person name="Mounaud S."/>
            <person name="Pasculle A.W."/>
            <person name="Nierman W.C."/>
            <person name="Driscoll E."/>
            <person name="Cumbie R."/>
            <person name="Clancy C.J."/>
            <person name="Dupont C.L."/>
        </authorList>
    </citation>
    <scope>NUCLEOTIDE SEQUENCE [LARGE SCALE GENOMIC DNA]</scope>
    <source>
        <strain evidence="1 2">GL24</strain>
    </source>
</reference>
<accession>A0A9P6XZ36</accession>